<evidence type="ECO:0000256" key="3">
    <source>
        <dbReference type="SAM" id="MobiDB-lite"/>
    </source>
</evidence>
<dbReference type="Pfam" id="PF00018">
    <property type="entry name" value="SH3_1"/>
    <property type="match status" value="1"/>
</dbReference>
<feature type="domain" description="SH3" evidence="4">
    <location>
        <begin position="134"/>
        <end position="195"/>
    </location>
</feature>
<evidence type="ECO:0000259" key="4">
    <source>
        <dbReference type="PROSITE" id="PS50002"/>
    </source>
</evidence>
<evidence type="ECO:0000313" key="6">
    <source>
        <dbReference type="EMBL" id="KNZ56823.1"/>
    </source>
</evidence>
<feature type="compositionally biased region" description="Low complexity" evidence="3">
    <location>
        <begin position="698"/>
        <end position="714"/>
    </location>
</feature>
<dbReference type="PANTHER" id="PTHR47775">
    <property type="entry name" value="BUD SITE SELECTION PROTEIN 14"/>
    <property type="match status" value="1"/>
</dbReference>
<feature type="compositionally biased region" description="Gly residues" evidence="3">
    <location>
        <begin position="1735"/>
        <end position="1747"/>
    </location>
</feature>
<feature type="compositionally biased region" description="Polar residues" evidence="3">
    <location>
        <begin position="1399"/>
        <end position="1432"/>
    </location>
</feature>
<dbReference type="PROSITE" id="PS50200">
    <property type="entry name" value="RA"/>
    <property type="match status" value="1"/>
</dbReference>
<feature type="compositionally biased region" description="Polar residues" evidence="3">
    <location>
        <begin position="414"/>
        <end position="426"/>
    </location>
</feature>
<feature type="region of interest" description="Disordered" evidence="3">
    <location>
        <begin position="1514"/>
        <end position="1541"/>
    </location>
</feature>
<dbReference type="InterPro" id="IPR001452">
    <property type="entry name" value="SH3_domain"/>
</dbReference>
<feature type="region of interest" description="Disordered" evidence="3">
    <location>
        <begin position="589"/>
        <end position="727"/>
    </location>
</feature>
<dbReference type="OrthoDB" id="196165at2759"/>
<feature type="region of interest" description="Disordered" evidence="3">
    <location>
        <begin position="1399"/>
        <end position="1449"/>
    </location>
</feature>
<evidence type="ECO:0000256" key="2">
    <source>
        <dbReference type="PROSITE-ProRule" id="PRU00192"/>
    </source>
</evidence>
<dbReference type="Gene3D" id="3.10.20.90">
    <property type="entry name" value="Phosphatidylinositol 3-kinase Catalytic Subunit, Chain A, domain 1"/>
    <property type="match status" value="1"/>
</dbReference>
<feature type="compositionally biased region" description="Acidic residues" evidence="3">
    <location>
        <begin position="316"/>
        <end position="356"/>
    </location>
</feature>
<feature type="region of interest" description="Disordered" evidence="3">
    <location>
        <begin position="745"/>
        <end position="781"/>
    </location>
</feature>
<feature type="compositionally biased region" description="Polar residues" evidence="3">
    <location>
        <begin position="1288"/>
        <end position="1309"/>
    </location>
</feature>
<organism evidence="6 7">
    <name type="scientific">Puccinia sorghi</name>
    <dbReference type="NCBI Taxonomy" id="27349"/>
    <lineage>
        <taxon>Eukaryota</taxon>
        <taxon>Fungi</taxon>
        <taxon>Dikarya</taxon>
        <taxon>Basidiomycota</taxon>
        <taxon>Pucciniomycotina</taxon>
        <taxon>Pucciniomycetes</taxon>
        <taxon>Pucciniales</taxon>
        <taxon>Pucciniaceae</taxon>
        <taxon>Puccinia</taxon>
    </lineage>
</organism>
<feature type="compositionally biased region" description="Polar residues" evidence="3">
    <location>
        <begin position="1563"/>
        <end position="1577"/>
    </location>
</feature>
<dbReference type="SMART" id="SM00314">
    <property type="entry name" value="RA"/>
    <property type="match status" value="1"/>
</dbReference>
<feature type="region of interest" description="Disordered" evidence="3">
    <location>
        <begin position="233"/>
        <end position="434"/>
    </location>
</feature>
<dbReference type="GO" id="GO:0007165">
    <property type="term" value="P:signal transduction"/>
    <property type="evidence" value="ECO:0007669"/>
    <property type="project" value="InterPro"/>
</dbReference>
<sequence length="1890" mass="203744">MRKRSTGTRNNYHLTIMPPTSQQQHQQQQQHHQQNSYSNQHRSTGDLKAHSEDDDEDEEDEDDDDIYMEHREQQNFHQDSAYNQKQQLNASNPQAQDELSQAAQDDEADRASDSSFSDSVSLSSTPSIPCSDDIDFTLVYALHTFLATVDGQASVVKGDQLTLLDDSNSYWWLIRVLNTEAVGYIPAENIETPFERLARLNKHRNVDVSFFFLSSATPIDVQAGAASSLAQTRFSQRIPSAGDPVRSRSPQDRRKGPGPPPMIGPGYFSPPPVAPAPGTGKGKTVAFTAPTYFENSGNEWSDDEDDESGNEHMMDGEEVAEGDWDGEGEFEEGEEGFEDEEEEESEEDDEDEEDQPETTNAPQRPERAPVLDVDSAPKPNPTVDSQRQLEEQLAQEHKQQQRQHQLQQQIQHQVASEQYLSRQTSVDSEESAKLPSGWARLRLAARASADSLRGGPSNSNKDDSRSQLGKGLSPAQRAQLELSSTTRDSPPEPQAAVRNITHNLLSNGPKNSSTLSLDRIASTSALQLPNALTETKRLTLTPDIARDSAGYGQDSVQSRTSRDSDTVSFFFLHKLSDFTFSFPRRIAQARPRSASVSTMDAPFRQSKHPTRPNGDPSSASTEVHSQSIHSTDSHNGVSEEGKGSKQTSSKKDEPDPKKKKTGGLLSGFFGRKKDKKTKSETLDETRSSSLDHDRHRSSSPISPSEHSAHSLSSPQQMEGSPGGLAPGLRAAVEIDDVFSTDAALKKQQGGFHHQHGISSDMNGSVSQQKQPSYPPLNSNVPSTSLSLHSPFSPASSTASVGVSFSSAGVKPRPGSLIGSPGFIGLDVPMLNVLRIFAGDNVDCEATFKTVLLSAQTTTQELITQALQRFHVLATEEDKAGYYLTIKDVASGEETTLSDQQTPLKLFELMNDSLGQHALPLPSVKRSSVGSISSISSNLSLNPAISRLGMNDFSDDSAVKFYINRYPDPADKARVSSSVISSTRKHERSGSLAPIQEDGLTSDPYREINGSSDSSLTSTINTLTGPSPSTNHDSQNPTSAVSTSGSSASINSDQQTLSVDAPSPSATSSTTSPSLRFAMRVRIYSVDLPEGLVFDPQSNAIIPKTVLVERGQRAAPPHPSSSSALATSFREKVIIFPRNTHVSEAIEHALEAFGIAEGVVDGGDDVDDKISKRRNSSKIRYGLSMKSPNSSSSEVPVNLISKVLDAYSVPPIFRPADRTSKEARRRSQEYHPFVLGTLQDLQPTDPIFSLRRALHHHPPRRDSSRQSTAQNGLAGAVADELGLLHPKKNSPTGPTSRDLSSSRPAPSTLNSFQTAVESIYSNENELIDGTPPVLSPSAIAVLSTHRNSEEGIDINLKNNARIRSRRDDAVGPQGQSYRYSYIDTTGEEYDISELIESELNTNQNDVSKNAYRQRSESYDSNSEPANRVASPSTEDGYASAPESPMLSGNRLSPSAMKLLQQQQTDDETAIEALRAADLTIDDDVNQSSPLYNPDRSPRSGDLLRKDLLAWTVRKHQPTLDSSSSQFSETPQRGVAASLKPTPFSSETLDERLQRVLAKVKPSSLAANSNRSIEPSSRTKAIPPTSLLPPSSVVSGSSNSILTVPGAAEHLNGEAGGRESCETGGSPDMSKTHSQKGGQENNLRGSVHSSRSNSTNDDGSVSPTTPLTATSPTGETSSNYTPISSATRGIGIDSRQSMNRETGGGQFGGPLGGGPGHGQGTGARGWLPLLFPPTSGPGEGPEGGEGLPGHAGLDVLMNLIHHSAASSSAAEPTELGGRVTIGAPAKMAKAHELWADEAWLGAMFNEPSAGGTRLRSTNELGSSDSSFTTPSSLDSSSHLDNHHIPTQNFIHPILPADIVNHHNLALATFNKLDHQLDRILADALNLPSSSSF</sequence>
<dbReference type="Pfam" id="PF00788">
    <property type="entry name" value="RA"/>
    <property type="match status" value="1"/>
</dbReference>
<dbReference type="InterPro" id="IPR029071">
    <property type="entry name" value="Ubiquitin-like_domsf"/>
</dbReference>
<feature type="compositionally biased region" description="Polar residues" evidence="3">
    <location>
        <begin position="1008"/>
        <end position="1036"/>
    </location>
</feature>
<feature type="compositionally biased region" description="Polar residues" evidence="3">
    <location>
        <begin position="87"/>
        <end position="99"/>
    </location>
</feature>
<feature type="domain" description="Ras-associating" evidence="5">
    <location>
        <begin position="832"/>
        <end position="877"/>
    </location>
</feature>
<feature type="region of interest" description="Disordered" evidence="3">
    <location>
        <begin position="1560"/>
        <end position="1748"/>
    </location>
</feature>
<feature type="compositionally biased region" description="Low complexity" evidence="3">
    <location>
        <begin position="402"/>
        <end position="413"/>
    </location>
</feature>
<dbReference type="Proteomes" id="UP000037035">
    <property type="component" value="Unassembled WGS sequence"/>
</dbReference>
<dbReference type="STRING" id="27349.A0A0L6V7T3"/>
<feature type="compositionally biased region" description="Gly residues" evidence="3">
    <location>
        <begin position="1700"/>
        <end position="1721"/>
    </location>
</feature>
<dbReference type="VEuPathDB" id="FungiDB:VP01_230g11"/>
<dbReference type="InterPro" id="IPR000159">
    <property type="entry name" value="RA_dom"/>
</dbReference>
<keyword evidence="7" id="KW-1185">Reference proteome</keyword>
<feature type="compositionally biased region" description="Low complexity" evidence="3">
    <location>
        <begin position="1060"/>
        <end position="1071"/>
    </location>
</feature>
<evidence type="ECO:0008006" key="8">
    <source>
        <dbReference type="Google" id="ProtNLM"/>
    </source>
</evidence>
<dbReference type="GO" id="GO:0030950">
    <property type="term" value="P:establishment or maintenance of actin cytoskeleton polarity"/>
    <property type="evidence" value="ECO:0007669"/>
    <property type="project" value="TreeGrafter"/>
</dbReference>
<reference evidence="6 7" key="1">
    <citation type="submission" date="2015-08" db="EMBL/GenBank/DDBJ databases">
        <title>Next Generation Sequencing and Analysis of the Genome of Puccinia sorghi L Schw, the Causal Agent of Maize Common Rust.</title>
        <authorList>
            <person name="Rochi L."/>
            <person name="Burguener G."/>
            <person name="Darino M."/>
            <person name="Turjanski A."/>
            <person name="Kreff E."/>
            <person name="Dieguez M.J."/>
            <person name="Sacco F."/>
        </authorList>
    </citation>
    <scope>NUCLEOTIDE SEQUENCE [LARGE SCALE GENOMIC DNA]</scope>
    <source>
        <strain evidence="6 7">RO10H11247</strain>
    </source>
</reference>
<feature type="region of interest" description="Disordered" evidence="3">
    <location>
        <begin position="1808"/>
        <end position="1838"/>
    </location>
</feature>
<feature type="compositionally biased region" description="Polar residues" evidence="3">
    <location>
        <begin position="1633"/>
        <end position="1657"/>
    </location>
</feature>
<feature type="compositionally biased region" description="Polar residues" evidence="3">
    <location>
        <begin position="615"/>
        <end position="636"/>
    </location>
</feature>
<feature type="compositionally biased region" description="Basic and acidic residues" evidence="3">
    <location>
        <begin position="387"/>
        <end position="399"/>
    </location>
</feature>
<feature type="compositionally biased region" description="Low complexity" evidence="3">
    <location>
        <begin position="1037"/>
        <end position="1051"/>
    </location>
</feature>
<accession>A0A0L6V7T3</accession>
<dbReference type="EMBL" id="LAVV01007181">
    <property type="protein sequence ID" value="KNZ56823.1"/>
    <property type="molecule type" value="Genomic_DNA"/>
</dbReference>
<feature type="compositionally biased region" description="Low complexity" evidence="3">
    <location>
        <begin position="113"/>
        <end position="126"/>
    </location>
</feature>
<dbReference type="GO" id="GO:0051286">
    <property type="term" value="C:cell tip"/>
    <property type="evidence" value="ECO:0007669"/>
    <property type="project" value="TreeGrafter"/>
</dbReference>
<evidence type="ECO:0000313" key="7">
    <source>
        <dbReference type="Proteomes" id="UP000037035"/>
    </source>
</evidence>
<feature type="region of interest" description="Disordered" evidence="3">
    <location>
        <begin position="1278"/>
        <end position="1309"/>
    </location>
</feature>
<dbReference type="SUPFAM" id="SSF50044">
    <property type="entry name" value="SH3-domain"/>
    <property type="match status" value="1"/>
</dbReference>
<dbReference type="GO" id="GO:0015630">
    <property type="term" value="C:microtubule cytoskeleton"/>
    <property type="evidence" value="ECO:0007669"/>
    <property type="project" value="TreeGrafter"/>
</dbReference>
<dbReference type="SUPFAM" id="SSF54236">
    <property type="entry name" value="Ubiquitin-like"/>
    <property type="match status" value="1"/>
</dbReference>
<evidence type="ECO:0000256" key="1">
    <source>
        <dbReference type="ARBA" id="ARBA00022443"/>
    </source>
</evidence>
<gene>
    <name evidence="6" type="ORF">VP01_230g11</name>
</gene>
<feature type="compositionally biased region" description="Low complexity" evidence="3">
    <location>
        <begin position="1581"/>
        <end position="1598"/>
    </location>
</feature>
<evidence type="ECO:0000259" key="5">
    <source>
        <dbReference type="PROSITE" id="PS50200"/>
    </source>
</evidence>
<name>A0A0L6V7T3_9BASI</name>
<feature type="compositionally biased region" description="Basic and acidic residues" evidence="3">
    <location>
        <begin position="245"/>
        <end position="255"/>
    </location>
</feature>
<dbReference type="GO" id="GO:0008104">
    <property type="term" value="P:intracellular protein localization"/>
    <property type="evidence" value="ECO:0007669"/>
    <property type="project" value="TreeGrafter"/>
</dbReference>
<keyword evidence="1 2" id="KW-0728">SH3 domain</keyword>
<feature type="compositionally biased region" description="Low complexity" evidence="3">
    <location>
        <begin position="22"/>
        <end position="34"/>
    </location>
</feature>
<feature type="compositionally biased region" description="Low complexity" evidence="3">
    <location>
        <begin position="1658"/>
        <end position="1674"/>
    </location>
</feature>
<feature type="compositionally biased region" description="Low complexity" evidence="3">
    <location>
        <begin position="1820"/>
        <end position="1834"/>
    </location>
</feature>
<dbReference type="PROSITE" id="PS50002">
    <property type="entry name" value="SH3"/>
    <property type="match status" value="1"/>
</dbReference>
<feature type="compositionally biased region" description="Polar residues" evidence="3">
    <location>
        <begin position="7"/>
        <end position="21"/>
    </location>
</feature>
<feature type="compositionally biased region" description="Polar residues" evidence="3">
    <location>
        <begin position="1517"/>
        <end position="1529"/>
    </location>
</feature>
<dbReference type="CDD" id="cd17043">
    <property type="entry name" value="RA"/>
    <property type="match status" value="1"/>
</dbReference>
<dbReference type="PANTHER" id="PTHR47775:SF1">
    <property type="entry name" value="BUD SITE SELECTION PROTEIN 14"/>
    <property type="match status" value="1"/>
</dbReference>
<feature type="region of interest" description="Disordered" evidence="3">
    <location>
        <begin position="448"/>
        <end position="494"/>
    </location>
</feature>
<dbReference type="Gene3D" id="2.30.30.40">
    <property type="entry name" value="SH3 Domains"/>
    <property type="match status" value="1"/>
</dbReference>
<feature type="compositionally biased region" description="Acidic residues" evidence="3">
    <location>
        <begin position="52"/>
        <end position="66"/>
    </location>
</feature>
<feature type="region of interest" description="Disordered" evidence="3">
    <location>
        <begin position="87"/>
        <end position="126"/>
    </location>
</feature>
<feature type="compositionally biased region" description="Polar residues" evidence="3">
    <location>
        <begin position="756"/>
        <end position="781"/>
    </location>
</feature>
<comment type="caution">
    <text evidence="6">The sequence shown here is derived from an EMBL/GenBank/DDBJ whole genome shotgun (WGS) entry which is preliminary data.</text>
</comment>
<feature type="region of interest" description="Disordered" evidence="3">
    <location>
        <begin position="971"/>
        <end position="1071"/>
    </location>
</feature>
<feature type="compositionally biased region" description="Basic and acidic residues" evidence="3">
    <location>
        <begin position="677"/>
        <end position="696"/>
    </location>
</feature>
<proteinExistence type="predicted"/>
<feature type="compositionally biased region" description="Polar residues" evidence="3">
    <location>
        <begin position="1675"/>
        <end position="1685"/>
    </location>
</feature>
<feature type="compositionally biased region" description="Basic and acidic residues" evidence="3">
    <location>
        <begin position="637"/>
        <end position="656"/>
    </location>
</feature>
<feature type="compositionally biased region" description="Pro residues" evidence="3">
    <location>
        <begin position="257"/>
        <end position="275"/>
    </location>
</feature>
<dbReference type="InterPro" id="IPR053039">
    <property type="entry name" value="Polarity_Bud-Selection_Reg"/>
</dbReference>
<protein>
    <recommendedName>
        <fullName evidence="8">SH3 domain-containing protein</fullName>
    </recommendedName>
</protein>
<dbReference type="SMART" id="SM00326">
    <property type="entry name" value="SH3"/>
    <property type="match status" value="1"/>
</dbReference>
<dbReference type="InterPro" id="IPR036028">
    <property type="entry name" value="SH3-like_dom_sf"/>
</dbReference>
<feature type="region of interest" description="Disordered" evidence="3">
    <location>
        <begin position="1"/>
        <end position="70"/>
    </location>
</feature>